<dbReference type="InterPro" id="IPR005530">
    <property type="entry name" value="SPW"/>
</dbReference>
<keyword evidence="1" id="KW-1133">Transmembrane helix</keyword>
<name>A0A7W5ERN6_9GAMM</name>
<evidence type="ECO:0000259" key="2">
    <source>
        <dbReference type="Pfam" id="PF03779"/>
    </source>
</evidence>
<feature type="transmembrane region" description="Helical" evidence="1">
    <location>
        <begin position="67"/>
        <end position="86"/>
    </location>
</feature>
<reference evidence="3 4" key="1">
    <citation type="submission" date="2020-08" db="EMBL/GenBank/DDBJ databases">
        <title>Genomic Encyclopedia of Type Strains, Phase III (KMG-III): the genomes of soil and plant-associated and newly described type strains.</title>
        <authorList>
            <person name="Whitman W."/>
        </authorList>
    </citation>
    <scope>NUCLEOTIDE SEQUENCE [LARGE SCALE GENOMIC DNA]</scope>
    <source>
        <strain evidence="3 4">CECT 7744</strain>
    </source>
</reference>
<protein>
    <recommendedName>
        <fullName evidence="2">SPW repeat-containing integral membrane domain-containing protein</fullName>
    </recommendedName>
</protein>
<dbReference type="RefSeq" id="WP_183382719.1">
    <property type="nucleotide sequence ID" value="NZ_JACHXR010000002.1"/>
</dbReference>
<sequence>MNTLELKSRWREWLMLLFGAWLVVSPFVLGFTAVAEGMAMWSAVILGLIVAGFAVAEIMKPREWEEWVSVVLGAALIVAPFALGFAAAPLALWNSLIMGVLVGGDAIWSLVDMKHHGGHAA</sequence>
<dbReference type="Proteomes" id="UP000518892">
    <property type="component" value="Unassembled WGS sequence"/>
</dbReference>
<keyword evidence="1" id="KW-0812">Transmembrane</keyword>
<accession>A0A7W5ERN6</accession>
<comment type="caution">
    <text evidence="3">The sequence shown here is derived from an EMBL/GenBank/DDBJ whole genome shotgun (WGS) entry which is preliminary data.</text>
</comment>
<organism evidence="3 4">
    <name type="scientific">Halomonas stenophila</name>
    <dbReference type="NCBI Taxonomy" id="795312"/>
    <lineage>
        <taxon>Bacteria</taxon>
        <taxon>Pseudomonadati</taxon>
        <taxon>Pseudomonadota</taxon>
        <taxon>Gammaproteobacteria</taxon>
        <taxon>Oceanospirillales</taxon>
        <taxon>Halomonadaceae</taxon>
        <taxon>Halomonas</taxon>
    </lineage>
</organism>
<dbReference type="EMBL" id="JACHXR010000002">
    <property type="protein sequence ID" value="MBB3230219.1"/>
    <property type="molecule type" value="Genomic_DNA"/>
</dbReference>
<feature type="transmembrane region" description="Helical" evidence="1">
    <location>
        <begin position="38"/>
        <end position="55"/>
    </location>
</feature>
<keyword evidence="4" id="KW-1185">Reference proteome</keyword>
<keyword evidence="1" id="KW-0472">Membrane</keyword>
<evidence type="ECO:0000313" key="4">
    <source>
        <dbReference type="Proteomes" id="UP000518892"/>
    </source>
</evidence>
<feature type="transmembrane region" description="Helical" evidence="1">
    <location>
        <begin position="12"/>
        <end position="32"/>
    </location>
</feature>
<dbReference type="Pfam" id="PF03779">
    <property type="entry name" value="SPW"/>
    <property type="match status" value="1"/>
</dbReference>
<gene>
    <name evidence="3" type="ORF">FHR97_001053</name>
</gene>
<feature type="domain" description="SPW repeat-containing integral membrane" evidence="2">
    <location>
        <begin position="10"/>
        <end position="102"/>
    </location>
</feature>
<evidence type="ECO:0000256" key="1">
    <source>
        <dbReference type="SAM" id="Phobius"/>
    </source>
</evidence>
<proteinExistence type="predicted"/>
<evidence type="ECO:0000313" key="3">
    <source>
        <dbReference type="EMBL" id="MBB3230219.1"/>
    </source>
</evidence>
<dbReference type="AlphaFoldDB" id="A0A7W5ERN6"/>